<name>A0AB33JPB9_9ACTN</name>
<proteinExistence type="predicted"/>
<reference evidence="2" key="1">
    <citation type="submission" date="2024-07" db="EMBL/GenBank/DDBJ databases">
        <title>Complete genome sequences of cellulolytic bacteria, Kitasatospora sp. CMC57 and Streptomyces sp. CMC78, isolated from Japanese agricultural soil.</title>
        <authorList>
            <person name="Hashimoto T."/>
            <person name="Ito M."/>
            <person name="Iwamoto M."/>
            <person name="Fukahori D."/>
            <person name="Shoda T."/>
            <person name="Sakoda M."/>
            <person name="Morohoshi T."/>
            <person name="Mitsuboshi M."/>
            <person name="Nishizawa T."/>
        </authorList>
    </citation>
    <scope>NUCLEOTIDE SEQUENCE</scope>
    <source>
        <strain evidence="2">CMC57</strain>
    </source>
</reference>
<organism evidence="2">
    <name type="scientific">Kitasatospora sp. CMC57</name>
    <dbReference type="NCBI Taxonomy" id="3231513"/>
    <lineage>
        <taxon>Bacteria</taxon>
        <taxon>Bacillati</taxon>
        <taxon>Actinomycetota</taxon>
        <taxon>Actinomycetes</taxon>
        <taxon>Kitasatosporales</taxon>
        <taxon>Streptomycetaceae</taxon>
        <taxon>Kitasatospora</taxon>
    </lineage>
</organism>
<evidence type="ECO:0000313" key="2">
    <source>
        <dbReference type="EMBL" id="BFP44712.1"/>
    </source>
</evidence>
<gene>
    <name evidence="2" type="ORF">KCMC57_10800</name>
</gene>
<feature type="region of interest" description="Disordered" evidence="1">
    <location>
        <begin position="1"/>
        <end position="102"/>
    </location>
</feature>
<dbReference type="AlphaFoldDB" id="A0AB33JPB9"/>
<feature type="compositionally biased region" description="Low complexity" evidence="1">
    <location>
        <begin position="68"/>
        <end position="82"/>
    </location>
</feature>
<protein>
    <submittedName>
        <fullName evidence="2">Uncharacterized protein</fullName>
    </submittedName>
</protein>
<sequence length="157" mass="16955">MRPTGNTPIRVTGGGRSVLGWPAPGAEAESRPDRRAKRGHRVRGPDRARDEGLTCRKPGPSRTVRPTPCCLPSAPGLPAPASTACRVRRPGRRRGTGSCRRWVASTAQAEDVLPRSATERGRLCRDDPLPALGEVVRFTGKVAERLRRAVGLSRPAR</sequence>
<feature type="compositionally biased region" description="Basic and acidic residues" evidence="1">
    <location>
        <begin position="43"/>
        <end position="54"/>
    </location>
</feature>
<evidence type="ECO:0000256" key="1">
    <source>
        <dbReference type="SAM" id="MobiDB-lite"/>
    </source>
</evidence>
<dbReference type="EMBL" id="AP035881">
    <property type="protein sequence ID" value="BFP44712.1"/>
    <property type="molecule type" value="Genomic_DNA"/>
</dbReference>
<feature type="compositionally biased region" description="Basic residues" evidence="1">
    <location>
        <begin position="86"/>
        <end position="95"/>
    </location>
</feature>
<accession>A0AB33JPB9</accession>